<dbReference type="Proteomes" id="UP001338309">
    <property type="component" value="Unassembled WGS sequence"/>
</dbReference>
<name>A0ABQ6PLN6_9BACT</name>
<sequence>MDTMSFEELSSFLQEDIFLIPEDKALYLAEEGKAAPQVKEEREKLPSPAPPASPPKPEESPKPLLEEEISLDPIPVKGNFSKGILVLHEESELLPEVMEMLVKMINACGHSMTEIGLLSSEVLTNRSMDEFLALNAHTVLKFGRIKHPINAIPAQPYEIHSEEETEFLFADSLTVISEDRDLKSKLWKSLKVLFNITS</sequence>
<dbReference type="EMBL" id="BTPD01000003">
    <property type="protein sequence ID" value="GMQ28546.1"/>
    <property type="molecule type" value="Genomic_DNA"/>
</dbReference>
<evidence type="ECO:0000313" key="2">
    <source>
        <dbReference type="EMBL" id="GMQ28546.1"/>
    </source>
</evidence>
<keyword evidence="3" id="KW-1185">Reference proteome</keyword>
<feature type="region of interest" description="Disordered" evidence="1">
    <location>
        <begin position="31"/>
        <end position="62"/>
    </location>
</feature>
<evidence type="ECO:0000313" key="3">
    <source>
        <dbReference type="Proteomes" id="UP001338309"/>
    </source>
</evidence>
<protein>
    <submittedName>
        <fullName evidence="2">Uncharacterized protein</fullName>
    </submittedName>
</protein>
<comment type="caution">
    <text evidence="2">The sequence shown here is derived from an EMBL/GenBank/DDBJ whole genome shotgun (WGS) entry which is preliminary data.</text>
</comment>
<feature type="compositionally biased region" description="Basic and acidic residues" evidence="1">
    <location>
        <begin position="31"/>
        <end position="45"/>
    </location>
</feature>
<proteinExistence type="predicted"/>
<dbReference type="RefSeq" id="WP_338223295.1">
    <property type="nucleotide sequence ID" value="NZ_BTPD01000003.1"/>
</dbReference>
<evidence type="ECO:0000256" key="1">
    <source>
        <dbReference type="SAM" id="MobiDB-lite"/>
    </source>
</evidence>
<reference evidence="2 3" key="1">
    <citation type="submission" date="2023-08" db="EMBL/GenBank/DDBJ databases">
        <title>Draft genome sequence of Algoriphagus confluentis.</title>
        <authorList>
            <person name="Takatani N."/>
            <person name="Hosokawa M."/>
            <person name="Sawabe T."/>
        </authorList>
    </citation>
    <scope>NUCLEOTIDE SEQUENCE [LARGE SCALE GENOMIC DNA]</scope>
    <source>
        <strain evidence="2 3">NBRC 111222</strain>
    </source>
</reference>
<accession>A0ABQ6PLN6</accession>
<gene>
    <name evidence="2" type="ORF">Aconfl_11890</name>
</gene>
<organism evidence="2 3">
    <name type="scientific">Algoriphagus confluentis</name>
    <dbReference type="NCBI Taxonomy" id="1697556"/>
    <lineage>
        <taxon>Bacteria</taxon>
        <taxon>Pseudomonadati</taxon>
        <taxon>Bacteroidota</taxon>
        <taxon>Cytophagia</taxon>
        <taxon>Cytophagales</taxon>
        <taxon>Cyclobacteriaceae</taxon>
        <taxon>Algoriphagus</taxon>
    </lineage>
</organism>